<evidence type="ECO:0000313" key="2">
    <source>
        <dbReference type="EMBL" id="ETB60582.1"/>
    </source>
</evidence>
<keyword evidence="1" id="KW-0812">Transmembrane</keyword>
<dbReference type="EMBL" id="KI635759">
    <property type="protein sequence ID" value="ETB60582.1"/>
    <property type="molecule type" value="Genomic_DNA"/>
</dbReference>
<proteinExistence type="predicted"/>
<keyword evidence="3" id="KW-1185">Reference proteome</keyword>
<reference evidence="2 3" key="1">
    <citation type="submission" date="2013-11" db="EMBL/GenBank/DDBJ databases">
        <title>The Genome Sequence of Plasmodium yoelii 17X.</title>
        <authorList>
            <consortium name="The Broad Institute Genomics Platform"/>
            <consortium name="The Broad Institute Genome Sequencing Center for Infectious Disease"/>
            <person name="Neafsey D."/>
            <person name="Adams J."/>
            <person name="Walker B."/>
            <person name="Young S.K."/>
            <person name="Zeng Q."/>
            <person name="Gargeya S."/>
            <person name="Fitzgerald M."/>
            <person name="Haas B."/>
            <person name="Abouelleil A."/>
            <person name="Alvarado L."/>
            <person name="Chapman S.B."/>
            <person name="Gainer-Dewar J."/>
            <person name="Goldberg J."/>
            <person name="Griggs A."/>
            <person name="Gujja S."/>
            <person name="Hansen M."/>
            <person name="Howarth C."/>
            <person name="Imamovic A."/>
            <person name="Ireland A."/>
            <person name="Larimer J."/>
            <person name="McCowan C."/>
            <person name="Murphy C."/>
            <person name="Pearson M."/>
            <person name="Poon T.W."/>
            <person name="Priest M."/>
            <person name="Roberts A."/>
            <person name="Saif S."/>
            <person name="Shea T."/>
            <person name="Sykes S."/>
            <person name="Wortman J."/>
            <person name="Nusbaum C."/>
            <person name="Birren B."/>
        </authorList>
    </citation>
    <scope>NUCLEOTIDE SEQUENCE [LARGE SCALE GENOMIC DNA]</scope>
    <source>
        <strain evidence="2 3">17X</strain>
    </source>
</reference>
<gene>
    <name evidence="2" type="ORF">YYC_02219</name>
</gene>
<protein>
    <submittedName>
        <fullName evidence="2">Uncharacterized protein</fullName>
    </submittedName>
</protein>
<keyword evidence="1" id="KW-1133">Transmembrane helix</keyword>
<feature type="transmembrane region" description="Helical" evidence="1">
    <location>
        <begin position="12"/>
        <end position="31"/>
    </location>
</feature>
<accession>V7PPD0</accession>
<organism evidence="2 3">
    <name type="scientific">Plasmodium yoelii 17X</name>
    <dbReference type="NCBI Taxonomy" id="1323249"/>
    <lineage>
        <taxon>Eukaryota</taxon>
        <taxon>Sar</taxon>
        <taxon>Alveolata</taxon>
        <taxon>Apicomplexa</taxon>
        <taxon>Aconoidasida</taxon>
        <taxon>Haemosporida</taxon>
        <taxon>Plasmodiidae</taxon>
        <taxon>Plasmodium</taxon>
        <taxon>Plasmodium (Vinckeia)</taxon>
    </lineage>
</organism>
<sequence length="101" mass="12133">MLFTIFCIFEKCCLFVFIYLHLFMGILMHTFSNAQLTCFYFKLTNVFVTNFLKISFITICDNYQENENKKKIKRKKKVCTTKYNTIILCKMKIGKKLRIKV</sequence>
<dbReference type="AlphaFoldDB" id="V7PPD0"/>
<keyword evidence="1" id="KW-0472">Membrane</keyword>
<dbReference type="Proteomes" id="UP000018538">
    <property type="component" value="Unassembled WGS sequence"/>
</dbReference>
<name>V7PPD0_PLAYE</name>
<evidence type="ECO:0000313" key="3">
    <source>
        <dbReference type="Proteomes" id="UP000018538"/>
    </source>
</evidence>
<dbReference type="EMBL" id="KI635759">
    <property type="protein sequence ID" value="ETB60581.1"/>
    <property type="molecule type" value="Genomic_DNA"/>
</dbReference>
<evidence type="ECO:0000256" key="1">
    <source>
        <dbReference type="SAM" id="Phobius"/>
    </source>
</evidence>